<evidence type="ECO:0000259" key="5">
    <source>
        <dbReference type="PROSITE" id="PS50865"/>
    </source>
</evidence>
<proteinExistence type="predicted"/>
<name>A0A1Y1I7H5_KLENI</name>
<dbReference type="PANTHER" id="PTHR10237">
    <property type="entry name" value="DEFORMED EPIDERMAL AUTOREGULATORY FACTOR 1 HOMOLOG SUPPRESSIN"/>
    <property type="match status" value="1"/>
</dbReference>
<keyword evidence="7" id="KW-1185">Reference proteome</keyword>
<dbReference type="OrthoDB" id="265717at2759"/>
<dbReference type="Gene3D" id="6.10.140.2220">
    <property type="match status" value="1"/>
</dbReference>
<gene>
    <name evidence="6" type="ORF">KFL_003200070</name>
</gene>
<evidence type="ECO:0000313" key="6">
    <source>
        <dbReference type="EMBL" id="GAQ86915.1"/>
    </source>
</evidence>
<dbReference type="InterPro" id="IPR024119">
    <property type="entry name" value="TF_DEAF-1"/>
</dbReference>
<accession>A0A1Y1I7H5</accession>
<dbReference type="PANTHER" id="PTHR10237:SF14">
    <property type="entry name" value="MYND-TYPE DOMAIN-CONTAINING PROTEIN"/>
    <property type="match status" value="1"/>
</dbReference>
<sequence length="710" mass="78150">MAAAAVERQMATLSLEDIAAGDVDWALAWVDSILAGERGHCGYAPLPTRKGRLKELSVCPEFATRVSNAGPREAQGYVGRGLFKQLCMNMNEYSSNNAPVHVRIILSLSNLIRLIHTLPNLQGAKLAWDLGVVRPAAELFKAVAKRSQHKPWRELIYDNSLVVSVNFFSTMALPLSTLHLPLDAQADAATKQVATKFYRWFCKEGCMPGLLQILISVSKADLSTGREDQLRLVPLWSSAASVVCICARLDLHRDEMVTTPGVLDAVVRGTLLYESQGEGMATHIGRSYLCIIQQIWLYSSRIESNLSEAVCKRAILQLANHKDVEKLLLHLRGCLEHRNEDWRGACACFVELAHILTLTHPRTLPSTVYESCCDVMANAIDFHVYLTARTIISAAFHRRKLSPAQLLAHLFPGLVRAFKNEATQRSPIGDRTETELERLEDMLEFLFLAFRNSLVGMGTDPDSLLSQGDGAEGTELPPGDLPGLVKLMVDRKLPPVLVTLRGSPHHAFDTRLHHFLCVLASAGAGCATRVRQNLAETLAPPLLAALGTGKPVVASVRLDILKMILWGYRRDGRPPKYLGDRVEKGRSGVVYNWERNEWTSYGVGSRAARDAARLENWLREGGVGGGSFGVLWPDESPVRSGDPVGRNSEGEGRSILLVDPEEICAMCKKSTSAARRCSGCRGVFYCGVACQKQDWKRHRADCRKGTGEGS</sequence>
<evidence type="ECO:0000256" key="3">
    <source>
        <dbReference type="ARBA" id="ARBA00022833"/>
    </source>
</evidence>
<evidence type="ECO:0000256" key="1">
    <source>
        <dbReference type="ARBA" id="ARBA00022723"/>
    </source>
</evidence>
<feature type="domain" description="MYND-type" evidence="5">
    <location>
        <begin position="664"/>
        <end position="702"/>
    </location>
</feature>
<keyword evidence="2 4" id="KW-0863">Zinc-finger</keyword>
<dbReference type="Pfam" id="PF01753">
    <property type="entry name" value="zf-MYND"/>
    <property type="match status" value="1"/>
</dbReference>
<reference evidence="6 7" key="1">
    <citation type="journal article" date="2014" name="Nat. Commun.">
        <title>Klebsormidium flaccidum genome reveals primary factors for plant terrestrial adaptation.</title>
        <authorList>
            <person name="Hori K."/>
            <person name="Maruyama F."/>
            <person name="Fujisawa T."/>
            <person name="Togashi T."/>
            <person name="Yamamoto N."/>
            <person name="Seo M."/>
            <person name="Sato S."/>
            <person name="Yamada T."/>
            <person name="Mori H."/>
            <person name="Tajima N."/>
            <person name="Moriyama T."/>
            <person name="Ikeuchi M."/>
            <person name="Watanabe M."/>
            <person name="Wada H."/>
            <person name="Kobayashi K."/>
            <person name="Saito M."/>
            <person name="Masuda T."/>
            <person name="Sasaki-Sekimoto Y."/>
            <person name="Mashiguchi K."/>
            <person name="Awai K."/>
            <person name="Shimojima M."/>
            <person name="Masuda S."/>
            <person name="Iwai M."/>
            <person name="Nobusawa T."/>
            <person name="Narise T."/>
            <person name="Kondo S."/>
            <person name="Saito H."/>
            <person name="Sato R."/>
            <person name="Murakawa M."/>
            <person name="Ihara Y."/>
            <person name="Oshima-Yamada Y."/>
            <person name="Ohtaka K."/>
            <person name="Satoh M."/>
            <person name="Sonobe K."/>
            <person name="Ishii M."/>
            <person name="Ohtani R."/>
            <person name="Kanamori-Sato M."/>
            <person name="Honoki R."/>
            <person name="Miyazaki D."/>
            <person name="Mochizuki H."/>
            <person name="Umetsu J."/>
            <person name="Higashi K."/>
            <person name="Shibata D."/>
            <person name="Kamiya Y."/>
            <person name="Sato N."/>
            <person name="Nakamura Y."/>
            <person name="Tabata S."/>
            <person name="Ida S."/>
            <person name="Kurokawa K."/>
            <person name="Ohta H."/>
        </authorList>
    </citation>
    <scope>NUCLEOTIDE SEQUENCE [LARGE SCALE GENOMIC DNA]</scope>
    <source>
        <strain evidence="6 7">NIES-2285</strain>
    </source>
</reference>
<evidence type="ECO:0000313" key="7">
    <source>
        <dbReference type="Proteomes" id="UP000054558"/>
    </source>
</evidence>
<keyword evidence="3" id="KW-0862">Zinc</keyword>
<dbReference type="InterPro" id="IPR002893">
    <property type="entry name" value="Znf_MYND"/>
</dbReference>
<dbReference type="SUPFAM" id="SSF144232">
    <property type="entry name" value="HIT/MYND zinc finger-like"/>
    <property type="match status" value="1"/>
</dbReference>
<evidence type="ECO:0000256" key="2">
    <source>
        <dbReference type="ARBA" id="ARBA00022771"/>
    </source>
</evidence>
<evidence type="ECO:0000256" key="4">
    <source>
        <dbReference type="PROSITE-ProRule" id="PRU00134"/>
    </source>
</evidence>
<dbReference type="PROSITE" id="PS01360">
    <property type="entry name" value="ZF_MYND_1"/>
    <property type="match status" value="1"/>
</dbReference>
<dbReference type="PROSITE" id="PS50865">
    <property type="entry name" value="ZF_MYND_2"/>
    <property type="match status" value="1"/>
</dbReference>
<protein>
    <recommendedName>
        <fullName evidence="5">MYND-type domain-containing protein</fullName>
    </recommendedName>
</protein>
<organism evidence="6 7">
    <name type="scientific">Klebsormidium nitens</name>
    <name type="common">Green alga</name>
    <name type="synonym">Ulothrix nitens</name>
    <dbReference type="NCBI Taxonomy" id="105231"/>
    <lineage>
        <taxon>Eukaryota</taxon>
        <taxon>Viridiplantae</taxon>
        <taxon>Streptophyta</taxon>
        <taxon>Klebsormidiophyceae</taxon>
        <taxon>Klebsormidiales</taxon>
        <taxon>Klebsormidiaceae</taxon>
        <taxon>Klebsormidium</taxon>
    </lineage>
</organism>
<keyword evidence="1" id="KW-0479">Metal-binding</keyword>
<dbReference type="EMBL" id="DF237269">
    <property type="protein sequence ID" value="GAQ86915.1"/>
    <property type="molecule type" value="Genomic_DNA"/>
</dbReference>
<dbReference type="Proteomes" id="UP000054558">
    <property type="component" value="Unassembled WGS sequence"/>
</dbReference>
<dbReference type="AlphaFoldDB" id="A0A1Y1I7H5"/>
<dbReference type="GO" id="GO:0008270">
    <property type="term" value="F:zinc ion binding"/>
    <property type="evidence" value="ECO:0007669"/>
    <property type="project" value="UniProtKB-KW"/>
</dbReference>